<keyword evidence="9" id="KW-1185">Reference proteome</keyword>
<dbReference type="GO" id="GO:0004930">
    <property type="term" value="F:G protein-coupled receptor activity"/>
    <property type="evidence" value="ECO:0007669"/>
    <property type="project" value="InterPro"/>
</dbReference>
<sequence>MALRGDNSSVTDIITATVMDITTSASVKDIAKEGMRKMTEKYTLVDELNFIMCGIVAPIFCFVGMAGNVLSIITWNRPKMRSSTGRYLTGQAIADFAVLMFFVLIDSTMTWNPDVKFSPVYGFCFCYILYPGVFFAVVCSVWFTVGVTIDRYILVCWITKAKQYCNVKRANFGLILITVNAFIINFPHYLSFTTVDPSSAGNSSMLGSGNGSTQADDAVKMVPAIRVATFEPTEFYNGKPGWFYEFWIHCMMLIIVPWITVFSMNIMIIRAIRRSNKKNEGKKTSASVRNCKQSENQITRLLLVVTFTFLLFIGMQCVIQCMFMKKPAGFNMFIVNSSFAVAKCGIVFNSSTNFFLYCLTGRRFRTELLTVLRLRDKDQYQVSSLVDRPSASSSRQTTSSTQSTGI</sequence>
<comment type="caution">
    <text evidence="8">The sequence shown here is derived from an EMBL/GenBank/DDBJ whole genome shotgun (WGS) entry which is preliminary data.</text>
</comment>
<feature type="region of interest" description="Disordered" evidence="5">
    <location>
        <begin position="385"/>
        <end position="406"/>
    </location>
</feature>
<evidence type="ECO:0000256" key="4">
    <source>
        <dbReference type="ARBA" id="ARBA00023136"/>
    </source>
</evidence>
<evidence type="ECO:0000313" key="8">
    <source>
        <dbReference type="EMBL" id="GFS01626.1"/>
    </source>
</evidence>
<feature type="transmembrane region" description="Helical" evidence="6">
    <location>
        <begin position="301"/>
        <end position="325"/>
    </location>
</feature>
<keyword evidence="3 6" id="KW-1133">Transmembrane helix</keyword>
<protein>
    <submittedName>
        <fullName evidence="8">FMRFamide receptor</fullName>
    </submittedName>
</protein>
<dbReference type="EMBL" id="BMAT01002205">
    <property type="protein sequence ID" value="GFS01626.1"/>
    <property type="molecule type" value="Genomic_DNA"/>
</dbReference>
<feature type="domain" description="G-protein coupled receptors family 1 profile" evidence="7">
    <location>
        <begin position="67"/>
        <end position="357"/>
    </location>
</feature>
<keyword evidence="8" id="KW-0675">Receptor</keyword>
<evidence type="ECO:0000256" key="5">
    <source>
        <dbReference type="SAM" id="MobiDB-lite"/>
    </source>
</evidence>
<dbReference type="SUPFAM" id="SSF81321">
    <property type="entry name" value="Family A G protein-coupled receptor-like"/>
    <property type="match status" value="1"/>
</dbReference>
<feature type="transmembrane region" description="Helical" evidence="6">
    <location>
        <begin position="170"/>
        <end position="190"/>
    </location>
</feature>
<keyword evidence="2 6" id="KW-0812">Transmembrane</keyword>
<dbReference type="InterPro" id="IPR000276">
    <property type="entry name" value="GPCR_Rhodpsn"/>
</dbReference>
<proteinExistence type="predicted"/>
<dbReference type="GO" id="GO:0016020">
    <property type="term" value="C:membrane"/>
    <property type="evidence" value="ECO:0007669"/>
    <property type="project" value="UniProtKB-SubCell"/>
</dbReference>
<gene>
    <name evidence="8" type="ORF">ElyMa_001102600</name>
</gene>
<keyword evidence="4 6" id="KW-0472">Membrane</keyword>
<feature type="transmembrane region" description="Helical" evidence="6">
    <location>
        <begin position="48"/>
        <end position="75"/>
    </location>
</feature>
<evidence type="ECO:0000256" key="2">
    <source>
        <dbReference type="ARBA" id="ARBA00022692"/>
    </source>
</evidence>
<dbReference type="PROSITE" id="PS50262">
    <property type="entry name" value="G_PROTEIN_RECEP_F1_2"/>
    <property type="match status" value="1"/>
</dbReference>
<evidence type="ECO:0000256" key="1">
    <source>
        <dbReference type="ARBA" id="ARBA00004370"/>
    </source>
</evidence>
<dbReference type="PANTHER" id="PTHR46641:SF2">
    <property type="entry name" value="FMRFAMIDE RECEPTOR"/>
    <property type="match status" value="1"/>
</dbReference>
<evidence type="ECO:0000259" key="7">
    <source>
        <dbReference type="PROSITE" id="PS50262"/>
    </source>
</evidence>
<dbReference type="Gene3D" id="1.20.1070.10">
    <property type="entry name" value="Rhodopsin 7-helix transmembrane proteins"/>
    <property type="match status" value="1"/>
</dbReference>
<organism evidence="8 9">
    <name type="scientific">Elysia marginata</name>
    <dbReference type="NCBI Taxonomy" id="1093978"/>
    <lineage>
        <taxon>Eukaryota</taxon>
        <taxon>Metazoa</taxon>
        <taxon>Spiralia</taxon>
        <taxon>Lophotrochozoa</taxon>
        <taxon>Mollusca</taxon>
        <taxon>Gastropoda</taxon>
        <taxon>Heterobranchia</taxon>
        <taxon>Euthyneura</taxon>
        <taxon>Panpulmonata</taxon>
        <taxon>Sacoglossa</taxon>
        <taxon>Placobranchoidea</taxon>
        <taxon>Plakobranchidae</taxon>
        <taxon>Elysia</taxon>
    </lineage>
</organism>
<name>A0AAV4HYR3_9GAST</name>
<feature type="transmembrane region" description="Helical" evidence="6">
    <location>
        <begin position="87"/>
        <end position="105"/>
    </location>
</feature>
<evidence type="ECO:0000256" key="6">
    <source>
        <dbReference type="SAM" id="Phobius"/>
    </source>
</evidence>
<dbReference type="Pfam" id="PF00001">
    <property type="entry name" value="7tm_1"/>
    <property type="match status" value="1"/>
</dbReference>
<feature type="transmembrane region" description="Helical" evidence="6">
    <location>
        <begin position="120"/>
        <end position="149"/>
    </location>
</feature>
<comment type="subcellular location">
    <subcellularLocation>
        <location evidence="1">Membrane</location>
    </subcellularLocation>
</comment>
<feature type="transmembrane region" description="Helical" evidence="6">
    <location>
        <begin position="246"/>
        <end position="268"/>
    </location>
</feature>
<dbReference type="InterPro" id="IPR017452">
    <property type="entry name" value="GPCR_Rhodpsn_7TM"/>
</dbReference>
<dbReference type="InterPro" id="IPR052954">
    <property type="entry name" value="GPCR-Ligand_Int"/>
</dbReference>
<feature type="compositionally biased region" description="Low complexity" evidence="5">
    <location>
        <begin position="390"/>
        <end position="406"/>
    </location>
</feature>
<dbReference type="Proteomes" id="UP000762676">
    <property type="component" value="Unassembled WGS sequence"/>
</dbReference>
<reference evidence="8 9" key="1">
    <citation type="journal article" date="2021" name="Elife">
        <title>Chloroplast acquisition without the gene transfer in kleptoplastic sea slugs, Plakobranchus ocellatus.</title>
        <authorList>
            <person name="Maeda T."/>
            <person name="Takahashi S."/>
            <person name="Yoshida T."/>
            <person name="Shimamura S."/>
            <person name="Takaki Y."/>
            <person name="Nagai Y."/>
            <person name="Toyoda A."/>
            <person name="Suzuki Y."/>
            <person name="Arimoto A."/>
            <person name="Ishii H."/>
            <person name="Satoh N."/>
            <person name="Nishiyama T."/>
            <person name="Hasebe M."/>
            <person name="Maruyama T."/>
            <person name="Minagawa J."/>
            <person name="Obokata J."/>
            <person name="Shigenobu S."/>
        </authorList>
    </citation>
    <scope>NUCLEOTIDE SEQUENCE [LARGE SCALE GENOMIC DNA]</scope>
</reference>
<feature type="transmembrane region" description="Helical" evidence="6">
    <location>
        <begin position="337"/>
        <end position="359"/>
    </location>
</feature>
<evidence type="ECO:0000313" key="9">
    <source>
        <dbReference type="Proteomes" id="UP000762676"/>
    </source>
</evidence>
<accession>A0AAV4HYR3</accession>
<dbReference type="CDD" id="cd14978">
    <property type="entry name" value="7tmA_FMRFamide_R-like"/>
    <property type="match status" value="1"/>
</dbReference>
<evidence type="ECO:0000256" key="3">
    <source>
        <dbReference type="ARBA" id="ARBA00022989"/>
    </source>
</evidence>
<dbReference type="PRINTS" id="PR00237">
    <property type="entry name" value="GPCRRHODOPSN"/>
</dbReference>
<dbReference type="AlphaFoldDB" id="A0AAV4HYR3"/>
<dbReference type="PANTHER" id="PTHR46641">
    <property type="entry name" value="FMRFAMIDE RECEPTOR-RELATED"/>
    <property type="match status" value="1"/>
</dbReference>